<evidence type="ECO:0000256" key="1">
    <source>
        <dbReference type="SAM" id="MobiDB-lite"/>
    </source>
</evidence>
<feature type="region of interest" description="Disordered" evidence="1">
    <location>
        <begin position="1"/>
        <end position="21"/>
    </location>
</feature>
<dbReference type="EMBL" id="JACHJG010000026">
    <property type="protein sequence ID" value="MBB4890828.1"/>
    <property type="molecule type" value="Genomic_DNA"/>
</dbReference>
<proteinExistence type="predicted"/>
<comment type="caution">
    <text evidence="2">The sequence shown here is derived from an EMBL/GenBank/DDBJ whole genome shotgun (WGS) entry which is preliminary data.</text>
</comment>
<dbReference type="AlphaFoldDB" id="A0A7W7LID7"/>
<protein>
    <submittedName>
        <fullName evidence="2">Uncharacterized protein</fullName>
    </submittedName>
</protein>
<accession>A0A7W7LID7</accession>
<dbReference type="RefSeq" id="WP_184740324.1">
    <property type="nucleotide sequence ID" value="NZ_JACHJG010000026.1"/>
</dbReference>
<dbReference type="Proteomes" id="UP000556436">
    <property type="component" value="Unassembled WGS sequence"/>
</dbReference>
<evidence type="ECO:0000313" key="2">
    <source>
        <dbReference type="EMBL" id="MBB4890828.1"/>
    </source>
</evidence>
<keyword evidence="3" id="KW-1185">Reference proteome</keyword>
<organism evidence="2 3">
    <name type="scientific">Streptomyces netropsis</name>
    <name type="common">Streptoverticillium netropsis</name>
    <dbReference type="NCBI Taxonomy" id="55404"/>
    <lineage>
        <taxon>Bacteria</taxon>
        <taxon>Bacillati</taxon>
        <taxon>Actinomycetota</taxon>
        <taxon>Actinomycetes</taxon>
        <taxon>Kitasatosporales</taxon>
        <taxon>Streptomycetaceae</taxon>
        <taxon>Streptomyces</taxon>
    </lineage>
</organism>
<name>A0A7W7LID7_STRNE</name>
<sequence length="57" mass="6238">MGRDEELLRGRPPGRASDCGCDRKRFEAWHGPSYEVTATPRALPVSAPGRVIVVTSE</sequence>
<evidence type="ECO:0000313" key="3">
    <source>
        <dbReference type="Proteomes" id="UP000556436"/>
    </source>
</evidence>
<gene>
    <name evidence="2" type="ORF">FHS38_006920</name>
</gene>
<reference evidence="2 3" key="1">
    <citation type="submission" date="2020-08" db="EMBL/GenBank/DDBJ databases">
        <title>Genomic Encyclopedia of Type Strains, Phase III (KMG-III): the genomes of soil and plant-associated and newly described type strains.</title>
        <authorList>
            <person name="Whitman W."/>
        </authorList>
    </citation>
    <scope>NUCLEOTIDE SEQUENCE [LARGE SCALE GENOMIC DNA]</scope>
    <source>
        <strain evidence="2 3">CECT 3265</strain>
    </source>
</reference>